<sequence length="372" mass="40692">MPPSSLSLSGISSRSPLSDIADNFNDLKAQWRNPGDITGILTVIGGDIVQGALAQLCSSNPRHFTPVALSFGWVAYSFSAILAAIGSRRFAPVPDCPCTLIEVETKYPREVNSWVLSRVVRDYTFPGEELRRGLTVSFYQTVPDKQMGVPDRDWVYWSGVVVIVVQLTIAVIPGALFGNWVILILTFGGIVLVQLQASLPQWQKEMWAGRRVDPEKPEVVCLTRGNGSAFAMVIRSTGGGIRLSDMASGREVLDKTTIPATLVLAALWIIHLFCTGGLDSDSWYSLAIGTLGMLQNALASGARRRWGALGIHLKKVNEVHNKKVFLALKAAEEVERNVGVVLTDIYFPGGLRPDEEAWKQEKLNKNTVIVFG</sequence>
<keyword evidence="1" id="KW-0812">Transmembrane</keyword>
<keyword evidence="1" id="KW-0472">Membrane</keyword>
<name>A0AAD6VPZ4_9AGAR</name>
<comment type="caution">
    <text evidence="2">The sequence shown here is derived from an EMBL/GenBank/DDBJ whole genome shotgun (WGS) entry which is preliminary data.</text>
</comment>
<feature type="transmembrane region" description="Helical" evidence="1">
    <location>
        <begin position="64"/>
        <end position="85"/>
    </location>
</feature>
<protein>
    <submittedName>
        <fullName evidence="2">Uncharacterized protein</fullName>
    </submittedName>
</protein>
<gene>
    <name evidence="2" type="ORF">GGX14DRAFT_564186</name>
</gene>
<evidence type="ECO:0000313" key="2">
    <source>
        <dbReference type="EMBL" id="KAJ7213148.1"/>
    </source>
</evidence>
<keyword evidence="3" id="KW-1185">Reference proteome</keyword>
<dbReference type="EMBL" id="JARJCW010000022">
    <property type="protein sequence ID" value="KAJ7213148.1"/>
    <property type="molecule type" value="Genomic_DNA"/>
</dbReference>
<dbReference type="AlphaFoldDB" id="A0AAD6VPZ4"/>
<evidence type="ECO:0000256" key="1">
    <source>
        <dbReference type="SAM" id="Phobius"/>
    </source>
</evidence>
<organism evidence="2 3">
    <name type="scientific">Mycena pura</name>
    <dbReference type="NCBI Taxonomy" id="153505"/>
    <lineage>
        <taxon>Eukaryota</taxon>
        <taxon>Fungi</taxon>
        <taxon>Dikarya</taxon>
        <taxon>Basidiomycota</taxon>
        <taxon>Agaricomycotina</taxon>
        <taxon>Agaricomycetes</taxon>
        <taxon>Agaricomycetidae</taxon>
        <taxon>Agaricales</taxon>
        <taxon>Marasmiineae</taxon>
        <taxon>Mycenaceae</taxon>
        <taxon>Mycena</taxon>
    </lineage>
</organism>
<proteinExistence type="predicted"/>
<feature type="transmembrane region" description="Helical" evidence="1">
    <location>
        <begin position="180"/>
        <end position="199"/>
    </location>
</feature>
<evidence type="ECO:0000313" key="3">
    <source>
        <dbReference type="Proteomes" id="UP001219525"/>
    </source>
</evidence>
<feature type="transmembrane region" description="Helical" evidence="1">
    <location>
        <begin position="154"/>
        <end position="174"/>
    </location>
</feature>
<accession>A0AAD6VPZ4</accession>
<dbReference type="Proteomes" id="UP001219525">
    <property type="component" value="Unassembled WGS sequence"/>
</dbReference>
<keyword evidence="1" id="KW-1133">Transmembrane helix</keyword>
<reference evidence="2" key="1">
    <citation type="submission" date="2023-03" db="EMBL/GenBank/DDBJ databases">
        <title>Massive genome expansion in bonnet fungi (Mycena s.s.) driven by repeated elements and novel gene families across ecological guilds.</title>
        <authorList>
            <consortium name="Lawrence Berkeley National Laboratory"/>
            <person name="Harder C.B."/>
            <person name="Miyauchi S."/>
            <person name="Viragh M."/>
            <person name="Kuo A."/>
            <person name="Thoen E."/>
            <person name="Andreopoulos B."/>
            <person name="Lu D."/>
            <person name="Skrede I."/>
            <person name="Drula E."/>
            <person name="Henrissat B."/>
            <person name="Morin E."/>
            <person name="Kohler A."/>
            <person name="Barry K."/>
            <person name="LaButti K."/>
            <person name="Morin E."/>
            <person name="Salamov A."/>
            <person name="Lipzen A."/>
            <person name="Mereny Z."/>
            <person name="Hegedus B."/>
            <person name="Baldrian P."/>
            <person name="Stursova M."/>
            <person name="Weitz H."/>
            <person name="Taylor A."/>
            <person name="Grigoriev I.V."/>
            <person name="Nagy L.G."/>
            <person name="Martin F."/>
            <person name="Kauserud H."/>
        </authorList>
    </citation>
    <scope>NUCLEOTIDE SEQUENCE</scope>
    <source>
        <strain evidence="2">9144</strain>
    </source>
</reference>